<dbReference type="Proteomes" id="UP001281003">
    <property type="component" value="Unassembled WGS sequence"/>
</dbReference>
<evidence type="ECO:0000256" key="1">
    <source>
        <dbReference type="SAM" id="SignalP"/>
    </source>
</evidence>
<comment type="caution">
    <text evidence="2">The sequence shown here is derived from an EMBL/GenBank/DDBJ whole genome shotgun (WGS) entry which is preliminary data.</text>
</comment>
<proteinExistence type="predicted"/>
<name>A0AAE0PKT8_SORBR</name>
<dbReference type="EMBL" id="JAUTDP010000002">
    <property type="protein sequence ID" value="KAK3401878.1"/>
    <property type="molecule type" value="Genomic_DNA"/>
</dbReference>
<keyword evidence="3" id="KW-1185">Reference proteome</keyword>
<keyword evidence="1" id="KW-0732">Signal</keyword>
<organism evidence="2 3">
    <name type="scientific">Sordaria brevicollis</name>
    <dbReference type="NCBI Taxonomy" id="83679"/>
    <lineage>
        <taxon>Eukaryota</taxon>
        <taxon>Fungi</taxon>
        <taxon>Dikarya</taxon>
        <taxon>Ascomycota</taxon>
        <taxon>Pezizomycotina</taxon>
        <taxon>Sordariomycetes</taxon>
        <taxon>Sordariomycetidae</taxon>
        <taxon>Sordariales</taxon>
        <taxon>Sordariaceae</taxon>
        <taxon>Sordaria</taxon>
    </lineage>
</organism>
<evidence type="ECO:0000313" key="3">
    <source>
        <dbReference type="Proteomes" id="UP001281003"/>
    </source>
</evidence>
<reference evidence="2" key="2">
    <citation type="submission" date="2023-07" db="EMBL/GenBank/DDBJ databases">
        <authorList>
            <consortium name="Lawrence Berkeley National Laboratory"/>
            <person name="Haridas S."/>
            <person name="Hensen N."/>
            <person name="Bonometti L."/>
            <person name="Westerberg I."/>
            <person name="Brannstrom I.O."/>
            <person name="Guillou S."/>
            <person name="Cros-Aarteil S."/>
            <person name="Calhoun S."/>
            <person name="Kuo A."/>
            <person name="Mondo S."/>
            <person name="Pangilinan J."/>
            <person name="Riley R."/>
            <person name="LaButti K."/>
            <person name="Andreopoulos B."/>
            <person name="Lipzen A."/>
            <person name="Chen C."/>
            <person name="Yanf M."/>
            <person name="Daum C."/>
            <person name="Ng V."/>
            <person name="Clum A."/>
            <person name="Steindorff A."/>
            <person name="Ohm R."/>
            <person name="Martin F."/>
            <person name="Silar P."/>
            <person name="Natvig D."/>
            <person name="Lalanne C."/>
            <person name="Gautier V."/>
            <person name="Ament-velasquez S.L."/>
            <person name="Kruys A."/>
            <person name="Hutchinson M.I."/>
            <person name="Powell A.J."/>
            <person name="Barry K."/>
            <person name="Miller A.N."/>
            <person name="Grigoriev I.V."/>
            <person name="Debuchy R."/>
            <person name="Gladieux P."/>
            <person name="Thoren M.H."/>
            <person name="Johannesson H."/>
        </authorList>
    </citation>
    <scope>NUCLEOTIDE SEQUENCE</scope>
    <source>
        <strain evidence="2">FGSC 1904</strain>
    </source>
</reference>
<gene>
    <name evidence="2" type="ORF">B0T20DRAFT_389809</name>
</gene>
<feature type="chain" id="PRO_5042259617" evidence="1">
    <location>
        <begin position="18"/>
        <end position="359"/>
    </location>
</feature>
<feature type="signal peptide" evidence="1">
    <location>
        <begin position="1"/>
        <end position="17"/>
    </location>
</feature>
<dbReference type="AlphaFoldDB" id="A0AAE0PKT8"/>
<accession>A0AAE0PKT8</accession>
<reference evidence="2" key="1">
    <citation type="journal article" date="2023" name="Mol. Phylogenet. Evol.">
        <title>Genome-scale phylogeny and comparative genomics of the fungal order Sordariales.</title>
        <authorList>
            <person name="Hensen N."/>
            <person name="Bonometti L."/>
            <person name="Westerberg I."/>
            <person name="Brannstrom I.O."/>
            <person name="Guillou S."/>
            <person name="Cros-Aarteil S."/>
            <person name="Calhoun S."/>
            <person name="Haridas S."/>
            <person name="Kuo A."/>
            <person name="Mondo S."/>
            <person name="Pangilinan J."/>
            <person name="Riley R."/>
            <person name="LaButti K."/>
            <person name="Andreopoulos B."/>
            <person name="Lipzen A."/>
            <person name="Chen C."/>
            <person name="Yan M."/>
            <person name="Daum C."/>
            <person name="Ng V."/>
            <person name="Clum A."/>
            <person name="Steindorff A."/>
            <person name="Ohm R.A."/>
            <person name="Martin F."/>
            <person name="Silar P."/>
            <person name="Natvig D.O."/>
            <person name="Lalanne C."/>
            <person name="Gautier V."/>
            <person name="Ament-Velasquez S.L."/>
            <person name="Kruys A."/>
            <person name="Hutchinson M.I."/>
            <person name="Powell A.J."/>
            <person name="Barry K."/>
            <person name="Miller A.N."/>
            <person name="Grigoriev I.V."/>
            <person name="Debuchy R."/>
            <person name="Gladieux P."/>
            <person name="Hiltunen Thoren M."/>
            <person name="Johannesson H."/>
        </authorList>
    </citation>
    <scope>NUCLEOTIDE SEQUENCE</scope>
    <source>
        <strain evidence="2">FGSC 1904</strain>
    </source>
</reference>
<evidence type="ECO:0000313" key="2">
    <source>
        <dbReference type="EMBL" id="KAK3401878.1"/>
    </source>
</evidence>
<protein>
    <submittedName>
        <fullName evidence="2">Uncharacterized protein</fullName>
    </submittedName>
</protein>
<sequence>MRSFAIALVASAAGAFGATMQINDSNFQDHMALTVLEGLYGMEGQQMPAVNGQQNIVDMIISKLANVNLAVASTNAVSGTQTSILGWPACKDTLSCNFNTLQSISISDRLIYLVTIQVKLLGGPNKSQTQFKAIEGLMQYFIDKNLPNPNIAPSYGLAGVLEGIQRGTAIALGQSNDTFGNPSSLLWANFLRKVRVGDFTNRASHDAAWSQAFQVGLNYGVQVGDRLTGTTPGVTGYVEIPERAAVFNILTAWTILAQNEAAIGRIFSLIFEADQANAFQSAPVIFLPLLPYGFTADKFINWIFNVSDPKPLYCLVDAAFNDRQIASLRIDPATFLNDINNLIIIIPAFLRCYSVGANI</sequence>